<dbReference type="Gene3D" id="3.30.70.360">
    <property type="match status" value="1"/>
</dbReference>
<gene>
    <name evidence="4" type="ORF">GB928_018910</name>
</gene>
<keyword evidence="5" id="KW-1185">Reference proteome</keyword>
<comment type="caution">
    <text evidence="4">The sequence shown here is derived from an EMBL/GenBank/DDBJ whole genome shotgun (WGS) entry which is preliminary data.</text>
</comment>
<dbReference type="Pfam" id="PF01546">
    <property type="entry name" value="Peptidase_M20"/>
    <property type="match status" value="1"/>
</dbReference>
<dbReference type="PANTHER" id="PTHR32494">
    <property type="entry name" value="ALLANTOATE DEIMINASE-RELATED"/>
    <property type="match status" value="1"/>
</dbReference>
<dbReference type="CDD" id="cd03884">
    <property type="entry name" value="M20_bAS"/>
    <property type="match status" value="1"/>
</dbReference>
<feature type="domain" description="Peptidase M20 dimerisation" evidence="3">
    <location>
        <begin position="213"/>
        <end position="317"/>
    </location>
</feature>
<sequence>MNMKPEVNAARLLASVADFAAIGATPAGGVNRQALGVEDRVARRLLAERALARGFSVFQDEIANLFIRREGRDASLPPLLIGSHLDSQPNGGRFDGALGTLSAFEALEALADAGVETDHAVEVVAFTNEEGSRYAPGCMGSMAFAGAGALAEWQSIHATDGPVLAEELATTLAALPEAKMRPIGHAISAFVELHIEQGPILEREDVPIGVVTAVQGTKWLEVTFSGKAAHAGTTPLEFRKDPMSAAVAAIASLQSAIMPTDPDARLTVGRIAAEPGSINVIPNSVTFTVDIRHPDAATLAVIERHVRDECEAASARWDCELAIKQRVDMPPGRFAQSIVEAIENSCERLGLKSRRMVSGAFHDALFVNRVAPTAMIFVPCRDGISHNEAEFVADHHMISGARVLLDVVERLGANSKAFRSTSL</sequence>
<name>A0ABT8XHP1_9HYPH</name>
<dbReference type="InterPro" id="IPR011650">
    <property type="entry name" value="Peptidase_M20_dimer"/>
</dbReference>
<dbReference type="RefSeq" id="WP_244763064.1">
    <property type="nucleotide sequence ID" value="NZ_JALJCJ010000006.1"/>
</dbReference>
<dbReference type="GO" id="GO:0016787">
    <property type="term" value="F:hydrolase activity"/>
    <property type="evidence" value="ECO:0007669"/>
    <property type="project" value="UniProtKB-KW"/>
</dbReference>
<dbReference type="Gene3D" id="3.40.630.10">
    <property type="entry name" value="Zn peptidases"/>
    <property type="match status" value="1"/>
</dbReference>
<evidence type="ECO:0000256" key="2">
    <source>
        <dbReference type="ARBA" id="ARBA00022801"/>
    </source>
</evidence>
<dbReference type="SUPFAM" id="SSF53187">
    <property type="entry name" value="Zn-dependent exopeptidases"/>
    <property type="match status" value="1"/>
</dbReference>
<organism evidence="4 5">
    <name type="scientific">Shinella curvata</name>
    <dbReference type="NCBI Taxonomy" id="1817964"/>
    <lineage>
        <taxon>Bacteria</taxon>
        <taxon>Pseudomonadati</taxon>
        <taxon>Pseudomonadota</taxon>
        <taxon>Alphaproteobacteria</taxon>
        <taxon>Hyphomicrobiales</taxon>
        <taxon>Rhizobiaceae</taxon>
        <taxon>Shinella</taxon>
    </lineage>
</organism>
<dbReference type="InterPro" id="IPR002933">
    <property type="entry name" value="Peptidase_M20"/>
</dbReference>
<dbReference type="EMBL" id="WHSC02000008">
    <property type="protein sequence ID" value="MDO6123264.1"/>
    <property type="molecule type" value="Genomic_DNA"/>
</dbReference>
<evidence type="ECO:0000313" key="5">
    <source>
        <dbReference type="Proteomes" id="UP001177080"/>
    </source>
</evidence>
<proteinExistence type="inferred from homology"/>
<dbReference type="Pfam" id="PF07687">
    <property type="entry name" value="M20_dimer"/>
    <property type="match status" value="1"/>
</dbReference>
<dbReference type="Proteomes" id="UP001177080">
    <property type="component" value="Unassembled WGS sequence"/>
</dbReference>
<reference evidence="4" key="1">
    <citation type="submission" date="2022-04" db="EMBL/GenBank/DDBJ databases">
        <title>Shinella lacus sp. nov., a novel member of the genus Shinella from water.</title>
        <authorList>
            <person name="Deng Y."/>
        </authorList>
    </citation>
    <scope>NUCLEOTIDE SEQUENCE</scope>
    <source>
        <strain evidence="4">JCM 31239</strain>
    </source>
</reference>
<comment type="similarity">
    <text evidence="1">Belongs to the peptidase M20 family.</text>
</comment>
<evidence type="ECO:0000313" key="4">
    <source>
        <dbReference type="EMBL" id="MDO6123264.1"/>
    </source>
</evidence>
<dbReference type="NCBIfam" id="NF006771">
    <property type="entry name" value="PRK09290.1-5"/>
    <property type="match status" value="1"/>
</dbReference>
<protein>
    <submittedName>
        <fullName evidence="4">Zn-dependent hydrolase</fullName>
    </submittedName>
</protein>
<dbReference type="InterPro" id="IPR010158">
    <property type="entry name" value="Amidase_Cbmase"/>
</dbReference>
<dbReference type="InterPro" id="IPR036264">
    <property type="entry name" value="Bact_exopeptidase_dim_dom"/>
</dbReference>
<evidence type="ECO:0000256" key="1">
    <source>
        <dbReference type="ARBA" id="ARBA00006153"/>
    </source>
</evidence>
<dbReference type="SUPFAM" id="SSF55031">
    <property type="entry name" value="Bacterial exopeptidase dimerisation domain"/>
    <property type="match status" value="1"/>
</dbReference>
<dbReference type="PANTHER" id="PTHR32494:SF5">
    <property type="entry name" value="ALLANTOATE AMIDOHYDROLASE"/>
    <property type="match status" value="1"/>
</dbReference>
<dbReference type="PIRSF" id="PIRSF001235">
    <property type="entry name" value="Amidase_carbamoylase"/>
    <property type="match status" value="1"/>
</dbReference>
<accession>A0ABT8XHP1</accession>
<evidence type="ECO:0000259" key="3">
    <source>
        <dbReference type="Pfam" id="PF07687"/>
    </source>
</evidence>
<keyword evidence="2 4" id="KW-0378">Hydrolase</keyword>
<dbReference type="NCBIfam" id="TIGR01879">
    <property type="entry name" value="hydantase"/>
    <property type="match status" value="1"/>
</dbReference>